<evidence type="ECO:0000313" key="4">
    <source>
        <dbReference type="Proteomes" id="UP000699462"/>
    </source>
</evidence>
<feature type="signal peptide" evidence="2">
    <location>
        <begin position="1"/>
        <end position="25"/>
    </location>
</feature>
<feature type="compositionally biased region" description="Polar residues" evidence="1">
    <location>
        <begin position="83"/>
        <end position="92"/>
    </location>
</feature>
<keyword evidence="2" id="KW-0732">Signal</keyword>
<evidence type="ECO:0000256" key="2">
    <source>
        <dbReference type="SAM" id="SignalP"/>
    </source>
</evidence>
<reference evidence="3 4" key="1">
    <citation type="submission" date="2019-07" db="EMBL/GenBank/DDBJ databases">
        <title>Annotation for the trematode Paragonimus westermani.</title>
        <authorList>
            <person name="Choi Y.-J."/>
        </authorList>
    </citation>
    <scope>NUCLEOTIDE SEQUENCE [LARGE SCALE GENOMIC DNA]</scope>
    <source>
        <strain evidence="3">180907_Pwestermani</strain>
    </source>
</reference>
<evidence type="ECO:0000313" key="3">
    <source>
        <dbReference type="EMBL" id="KAF8562251.1"/>
    </source>
</evidence>
<dbReference type="Proteomes" id="UP000699462">
    <property type="component" value="Unassembled WGS sequence"/>
</dbReference>
<feature type="chain" id="PRO_5035805278" evidence="2">
    <location>
        <begin position="26"/>
        <end position="315"/>
    </location>
</feature>
<keyword evidence="4" id="KW-1185">Reference proteome</keyword>
<protein>
    <submittedName>
        <fullName evidence="3">Uncharacterized protein</fullName>
    </submittedName>
</protein>
<dbReference type="AlphaFoldDB" id="A0A8T0D6I7"/>
<feature type="region of interest" description="Disordered" evidence="1">
    <location>
        <begin position="61"/>
        <end position="92"/>
    </location>
</feature>
<sequence length="315" mass="35655">MISSKFMFCCLELSLLILVSQVTDSSKSKTIMSRTETTAATLNHTKTPLSSLIYSTVRHSSVAPMPDDSSKVTPSKPKRISPPFSQSKPESKVSSTVLIQPWQTTHPRVFFIDDLLEQNIGAAFYDAQIYNYSKFVFLPKQSVIYVVGNKMTILKLDLTTFMLLDSFVIPQQTRGTSDCEESWTCLETTEISLLATMPDDQMVWFCYVHYLQYPNRPSQHVQSACMVPQIGNLAEPLVQWENLHFNSMDPHHTASILNAADGFTYISGFAPDHVRIFRAHMPDWNGRINWTGALVTDRSRVYISGEQFHAFTTAF</sequence>
<evidence type="ECO:0000256" key="1">
    <source>
        <dbReference type="SAM" id="MobiDB-lite"/>
    </source>
</evidence>
<accession>A0A8T0D6I7</accession>
<name>A0A8T0D6I7_9TREM</name>
<gene>
    <name evidence="3" type="ORF">P879_07857</name>
</gene>
<dbReference type="EMBL" id="JTDF01021127">
    <property type="protein sequence ID" value="KAF8562251.1"/>
    <property type="molecule type" value="Genomic_DNA"/>
</dbReference>
<proteinExistence type="predicted"/>
<dbReference type="OrthoDB" id="9988752at2759"/>
<organism evidence="3 4">
    <name type="scientific">Paragonimus westermani</name>
    <dbReference type="NCBI Taxonomy" id="34504"/>
    <lineage>
        <taxon>Eukaryota</taxon>
        <taxon>Metazoa</taxon>
        <taxon>Spiralia</taxon>
        <taxon>Lophotrochozoa</taxon>
        <taxon>Platyhelminthes</taxon>
        <taxon>Trematoda</taxon>
        <taxon>Digenea</taxon>
        <taxon>Plagiorchiida</taxon>
        <taxon>Troglotremata</taxon>
        <taxon>Troglotrematidae</taxon>
        <taxon>Paragonimus</taxon>
    </lineage>
</organism>
<comment type="caution">
    <text evidence="3">The sequence shown here is derived from an EMBL/GenBank/DDBJ whole genome shotgun (WGS) entry which is preliminary data.</text>
</comment>